<name>A0AAX6HQ73_IRIPA</name>
<evidence type="ECO:0000313" key="1">
    <source>
        <dbReference type="EMBL" id="KAJ6842727.1"/>
    </source>
</evidence>
<dbReference type="SUPFAM" id="SSF81383">
    <property type="entry name" value="F-box domain"/>
    <property type="match status" value="1"/>
</dbReference>
<reference evidence="1" key="2">
    <citation type="submission" date="2023-04" db="EMBL/GenBank/DDBJ databases">
        <authorList>
            <person name="Bruccoleri R.E."/>
            <person name="Oakeley E.J."/>
            <person name="Faust A.-M."/>
            <person name="Dessus-Babus S."/>
            <person name="Altorfer M."/>
            <person name="Burckhardt D."/>
            <person name="Oertli M."/>
            <person name="Naumann U."/>
            <person name="Petersen F."/>
            <person name="Wong J."/>
        </authorList>
    </citation>
    <scope>NUCLEOTIDE SEQUENCE</scope>
    <source>
        <strain evidence="1">GSM-AAB239-AS_SAM_17_03QT</strain>
        <tissue evidence="1">Leaf</tissue>
    </source>
</reference>
<dbReference type="CDD" id="cd22162">
    <property type="entry name" value="F-box_AtSKIP3-like"/>
    <property type="match status" value="1"/>
</dbReference>
<dbReference type="AlphaFoldDB" id="A0AAX6HQ73"/>
<evidence type="ECO:0000313" key="2">
    <source>
        <dbReference type="Proteomes" id="UP001140949"/>
    </source>
</evidence>
<dbReference type="Proteomes" id="UP001140949">
    <property type="component" value="Unassembled WGS sequence"/>
</dbReference>
<reference evidence="1" key="1">
    <citation type="journal article" date="2023" name="GigaByte">
        <title>Genome assembly of the bearded iris, Iris pallida Lam.</title>
        <authorList>
            <person name="Bruccoleri R.E."/>
            <person name="Oakeley E.J."/>
            <person name="Faust A.M.E."/>
            <person name="Altorfer M."/>
            <person name="Dessus-Babus S."/>
            <person name="Burckhardt D."/>
            <person name="Oertli M."/>
            <person name="Naumann U."/>
            <person name="Petersen F."/>
            <person name="Wong J."/>
        </authorList>
    </citation>
    <scope>NUCLEOTIDE SEQUENCE</scope>
    <source>
        <strain evidence="1">GSM-AAB239-AS_SAM_17_03QT</strain>
    </source>
</reference>
<dbReference type="InterPro" id="IPR025886">
    <property type="entry name" value="PP2-like"/>
</dbReference>
<dbReference type="EMBL" id="JANAVB010007399">
    <property type="protein sequence ID" value="KAJ6842727.1"/>
    <property type="molecule type" value="Genomic_DNA"/>
</dbReference>
<sequence length="310" mass="34888">MWTRRLLASPGRKPTNNDIIFHLLINCFVHRWHYLSTAVGLPLLAEEERGMEGGVGCGMERLSVDDISYVLSLTSPADACRSAAVSAPFRSAAESDNVWARFLPSDHRDIVSRAVDPVAFSSKKDLYFLLCNSILIDGGRKSFALEKRSGAKCYTLSARDLSIIWGDHESYWRWVSLPESRFAEVAELWDVCWLDISGKIDSGALSSCTAYKAYLIFKLTREAYGFKRPPQQVSVSVGPHIVEDEVCLQPENPSVHRVPRARNDGWMEIEIGDFFVGDGSEGEVTMSFREVRSMHWKRGLIVEGIQVRPR</sequence>
<proteinExistence type="predicted"/>
<accession>A0AAX6HQ73</accession>
<organism evidence="1 2">
    <name type="scientific">Iris pallida</name>
    <name type="common">Sweet iris</name>
    <dbReference type="NCBI Taxonomy" id="29817"/>
    <lineage>
        <taxon>Eukaryota</taxon>
        <taxon>Viridiplantae</taxon>
        <taxon>Streptophyta</taxon>
        <taxon>Embryophyta</taxon>
        <taxon>Tracheophyta</taxon>
        <taxon>Spermatophyta</taxon>
        <taxon>Magnoliopsida</taxon>
        <taxon>Liliopsida</taxon>
        <taxon>Asparagales</taxon>
        <taxon>Iridaceae</taxon>
        <taxon>Iridoideae</taxon>
        <taxon>Irideae</taxon>
        <taxon>Iris</taxon>
    </lineage>
</organism>
<dbReference type="PANTHER" id="PTHR32278">
    <property type="entry name" value="F-BOX DOMAIN-CONTAINING PROTEIN"/>
    <property type="match status" value="1"/>
</dbReference>
<dbReference type="PANTHER" id="PTHR32278:SF148">
    <property type="entry name" value="(WILD MALAYSIAN BANANA) HYPOTHETICAL PROTEIN"/>
    <property type="match status" value="1"/>
</dbReference>
<protein>
    <submittedName>
        <fullName evidence="1">F-box protein PP2-B10-like isoform X2</fullName>
    </submittedName>
</protein>
<dbReference type="InterPro" id="IPR036047">
    <property type="entry name" value="F-box-like_dom_sf"/>
</dbReference>
<gene>
    <name evidence="1" type="ORF">M6B38_298280</name>
</gene>
<dbReference type="Pfam" id="PF14299">
    <property type="entry name" value="PP2"/>
    <property type="match status" value="1"/>
</dbReference>
<keyword evidence="2" id="KW-1185">Reference proteome</keyword>
<comment type="caution">
    <text evidence="1">The sequence shown here is derived from an EMBL/GenBank/DDBJ whole genome shotgun (WGS) entry which is preliminary data.</text>
</comment>